<dbReference type="EMBL" id="JBHMAR010000001">
    <property type="protein sequence ID" value="MFB9733674.1"/>
    <property type="molecule type" value="Genomic_DNA"/>
</dbReference>
<evidence type="ECO:0000313" key="3">
    <source>
        <dbReference type="Proteomes" id="UP001589703"/>
    </source>
</evidence>
<sequence>MLWVAVSLLPLMSLLLLVLDRIEERLLDPAPRRHRRLALRRPFRLVAGRGRTPAAPPAAPAASTAATAPRAQERPAV</sequence>
<organism evidence="2 3">
    <name type="scientific">Streptomyces thermocoprophilus</name>
    <dbReference type="NCBI Taxonomy" id="78356"/>
    <lineage>
        <taxon>Bacteria</taxon>
        <taxon>Bacillati</taxon>
        <taxon>Actinomycetota</taxon>
        <taxon>Actinomycetes</taxon>
        <taxon>Kitasatosporales</taxon>
        <taxon>Streptomycetaceae</taxon>
        <taxon>Streptomyces</taxon>
    </lineage>
</organism>
<accession>A0ABV5V768</accession>
<reference evidence="2 3" key="1">
    <citation type="submission" date="2024-09" db="EMBL/GenBank/DDBJ databases">
        <authorList>
            <person name="Sun Q."/>
            <person name="Mori K."/>
        </authorList>
    </citation>
    <scope>NUCLEOTIDE SEQUENCE [LARGE SCALE GENOMIC DNA]</scope>
    <source>
        <strain evidence="2 3">JCM 10918</strain>
    </source>
</reference>
<name>A0ABV5V768_9ACTN</name>
<evidence type="ECO:0000256" key="1">
    <source>
        <dbReference type="SAM" id="MobiDB-lite"/>
    </source>
</evidence>
<dbReference type="Proteomes" id="UP001589703">
    <property type="component" value="Unassembled WGS sequence"/>
</dbReference>
<feature type="region of interest" description="Disordered" evidence="1">
    <location>
        <begin position="48"/>
        <end position="77"/>
    </location>
</feature>
<dbReference type="RefSeq" id="WP_247472289.1">
    <property type="nucleotide sequence ID" value="NZ_JBHMAR010000001.1"/>
</dbReference>
<protein>
    <submittedName>
        <fullName evidence="2">Uncharacterized protein</fullName>
    </submittedName>
</protein>
<keyword evidence="3" id="KW-1185">Reference proteome</keyword>
<evidence type="ECO:0000313" key="2">
    <source>
        <dbReference type="EMBL" id="MFB9733674.1"/>
    </source>
</evidence>
<comment type="caution">
    <text evidence="2">The sequence shown here is derived from an EMBL/GenBank/DDBJ whole genome shotgun (WGS) entry which is preliminary data.</text>
</comment>
<gene>
    <name evidence="2" type="ORF">ACFFRO_00680</name>
</gene>
<proteinExistence type="predicted"/>
<feature type="compositionally biased region" description="Low complexity" evidence="1">
    <location>
        <begin position="60"/>
        <end position="70"/>
    </location>
</feature>